<dbReference type="InterPro" id="IPR003439">
    <property type="entry name" value="ABC_transporter-like_ATP-bd"/>
</dbReference>
<evidence type="ECO:0000259" key="9">
    <source>
        <dbReference type="PROSITE" id="PS50893"/>
    </source>
</evidence>
<dbReference type="SUPFAM" id="SSF52540">
    <property type="entry name" value="P-loop containing nucleoside triphosphate hydrolases"/>
    <property type="match status" value="1"/>
</dbReference>
<dbReference type="Gene3D" id="3.40.50.300">
    <property type="entry name" value="P-loop containing nucleotide triphosphate hydrolases"/>
    <property type="match status" value="1"/>
</dbReference>
<dbReference type="PANTHER" id="PTHR43166:SF9">
    <property type="entry name" value="GLUTAMATE_ASPARTATE IMPORT ATP-BINDING PROTEIN GLTL"/>
    <property type="match status" value="1"/>
</dbReference>
<evidence type="ECO:0000256" key="5">
    <source>
        <dbReference type="ARBA" id="ARBA00022741"/>
    </source>
</evidence>
<accession>A0A5Q5BSM7</accession>
<reference evidence="10" key="1">
    <citation type="submission" date="2006-06" db="EMBL/GenBank/DDBJ databases">
        <title>Complete sequence of chromosome of Mycobacterium sp. MCS.</title>
        <authorList>
            <consortium name="US DOE Joint Genome Institute"/>
            <person name="Copeland A."/>
            <person name="Lucas S."/>
            <person name="Lapidus A."/>
            <person name="Barry K."/>
            <person name="Detter J.C."/>
            <person name="Glavina del Rio T."/>
            <person name="Hammon N."/>
            <person name="Israni S."/>
            <person name="Dalin E."/>
            <person name="Tice H."/>
            <person name="Pitluck S."/>
            <person name="Martinez M."/>
            <person name="Schmutz J."/>
            <person name="Larimer F."/>
            <person name="Land M."/>
            <person name="Hauser L."/>
            <person name="Kyrpides N."/>
            <person name="Kim E."/>
            <person name="Miller C.D."/>
            <person name="Hughes J.E."/>
            <person name="Anderson A.J."/>
            <person name="Sims R.C."/>
            <person name="Richardson P."/>
        </authorList>
    </citation>
    <scope>NUCLEOTIDE SEQUENCE [LARGE SCALE GENOMIC DNA]</scope>
    <source>
        <strain evidence="10">MCS</strain>
    </source>
</reference>
<dbReference type="GO" id="GO:0015424">
    <property type="term" value="F:ABC-type amino acid transporter activity"/>
    <property type="evidence" value="ECO:0007669"/>
    <property type="project" value="InterPro"/>
</dbReference>
<evidence type="ECO:0000256" key="8">
    <source>
        <dbReference type="ARBA" id="ARBA00023136"/>
    </source>
</evidence>
<evidence type="ECO:0000256" key="2">
    <source>
        <dbReference type="ARBA" id="ARBA00005417"/>
    </source>
</evidence>
<proteinExistence type="inferred from homology"/>
<dbReference type="GO" id="GO:0005524">
    <property type="term" value="F:ATP binding"/>
    <property type="evidence" value="ECO:0007669"/>
    <property type="project" value="UniProtKB-KW"/>
</dbReference>
<dbReference type="Pfam" id="PF00005">
    <property type="entry name" value="ABC_tran"/>
    <property type="match status" value="1"/>
</dbReference>
<evidence type="ECO:0000256" key="1">
    <source>
        <dbReference type="ARBA" id="ARBA00004202"/>
    </source>
</evidence>
<evidence type="ECO:0000256" key="7">
    <source>
        <dbReference type="ARBA" id="ARBA00022970"/>
    </source>
</evidence>
<keyword evidence="5" id="KW-0547">Nucleotide-binding</keyword>
<sequence length="247" mass="26755">MADTSVDPVSLSANDIHVAFGPNKVLRGVDIDVPAGTTAAVIGPSGSGKSTLLRTLNRLYEPDRGDILLDGRSVLKDNPDELRQRIGMVFQQFNLFPHRSVLDNVTLAPRKLKRLPADQARELGLAQLDRVGLRQKAEVRPGTLSGGQQQRVAIARALAMSPQIMFFDEATSALDPELVKGILALMAELAADGMTMVVVTHEMGFARSTADSVVFMDQGQVIEAGPPQQIFDAAQTDRLQRFLSQVL</sequence>
<dbReference type="GO" id="GO:0016887">
    <property type="term" value="F:ATP hydrolysis activity"/>
    <property type="evidence" value="ECO:0007669"/>
    <property type="project" value="InterPro"/>
</dbReference>
<dbReference type="InterPro" id="IPR030679">
    <property type="entry name" value="ABC_ATPase_HisP-typ"/>
</dbReference>
<keyword evidence="7" id="KW-0029">Amino-acid transport</keyword>
<evidence type="ECO:0000313" key="10">
    <source>
        <dbReference type="EMBL" id="ABG11484.1"/>
    </source>
</evidence>
<name>A0A5Q5BSM7_MYCSS</name>
<evidence type="ECO:0000256" key="3">
    <source>
        <dbReference type="ARBA" id="ARBA00022448"/>
    </source>
</evidence>
<dbReference type="InterPro" id="IPR017871">
    <property type="entry name" value="ABC_transporter-like_CS"/>
</dbReference>
<dbReference type="PIRSF" id="PIRSF039085">
    <property type="entry name" value="ABC_ATPase_HisP"/>
    <property type="match status" value="1"/>
</dbReference>
<dbReference type="EMBL" id="CP000384">
    <property type="protein sequence ID" value="ABG11484.1"/>
    <property type="molecule type" value="Genomic_DNA"/>
</dbReference>
<dbReference type="KEGG" id="mmc:Mmcs_5384"/>
<dbReference type="PANTHER" id="PTHR43166">
    <property type="entry name" value="AMINO ACID IMPORT ATP-BINDING PROTEIN"/>
    <property type="match status" value="1"/>
</dbReference>
<dbReference type="CDD" id="cd03262">
    <property type="entry name" value="ABC_HisP_GlnQ"/>
    <property type="match status" value="1"/>
</dbReference>
<keyword evidence="8" id="KW-0472">Membrane</keyword>
<gene>
    <name evidence="10" type="ordered locus">Mmcs_5384</name>
</gene>
<dbReference type="PROSITE" id="PS50893">
    <property type="entry name" value="ABC_TRANSPORTER_2"/>
    <property type="match status" value="1"/>
</dbReference>
<protein>
    <submittedName>
        <fullName evidence="10">Amino acid ABC transporter ATP-binding protein, PAAT family</fullName>
    </submittedName>
</protein>
<dbReference type="InterPro" id="IPR003593">
    <property type="entry name" value="AAA+_ATPase"/>
</dbReference>
<dbReference type="GO" id="GO:0005886">
    <property type="term" value="C:plasma membrane"/>
    <property type="evidence" value="ECO:0007669"/>
    <property type="project" value="UniProtKB-SubCell"/>
</dbReference>
<dbReference type="PROSITE" id="PS00211">
    <property type="entry name" value="ABC_TRANSPORTER_1"/>
    <property type="match status" value="1"/>
</dbReference>
<dbReference type="InterPro" id="IPR027417">
    <property type="entry name" value="P-loop_NTPase"/>
</dbReference>
<dbReference type="SMART" id="SM00382">
    <property type="entry name" value="AAA"/>
    <property type="match status" value="1"/>
</dbReference>
<comment type="subcellular location">
    <subcellularLocation>
        <location evidence="1">Cell membrane</location>
        <topology evidence="1">Peripheral membrane protein</topology>
    </subcellularLocation>
</comment>
<organism evidence="10">
    <name type="scientific">Mycobacterium sp. (strain MCS)</name>
    <dbReference type="NCBI Taxonomy" id="164756"/>
    <lineage>
        <taxon>Bacteria</taxon>
        <taxon>Bacillati</taxon>
        <taxon>Actinomycetota</taxon>
        <taxon>Actinomycetes</taxon>
        <taxon>Mycobacteriales</taxon>
        <taxon>Mycobacteriaceae</taxon>
        <taxon>Mycobacterium</taxon>
    </lineage>
</organism>
<dbReference type="AlphaFoldDB" id="A0A5Q5BSM7"/>
<keyword evidence="6 10" id="KW-0067">ATP-binding</keyword>
<keyword evidence="3" id="KW-0813">Transport</keyword>
<dbReference type="InterPro" id="IPR050086">
    <property type="entry name" value="MetN_ABC_transporter-like"/>
</dbReference>
<comment type="similarity">
    <text evidence="2">Belongs to the ABC transporter superfamily.</text>
</comment>
<evidence type="ECO:0000256" key="6">
    <source>
        <dbReference type="ARBA" id="ARBA00022840"/>
    </source>
</evidence>
<keyword evidence="4" id="KW-1003">Cell membrane</keyword>
<evidence type="ECO:0000256" key="4">
    <source>
        <dbReference type="ARBA" id="ARBA00022475"/>
    </source>
</evidence>
<feature type="domain" description="ABC transporter" evidence="9">
    <location>
        <begin position="11"/>
        <end position="243"/>
    </location>
</feature>